<keyword evidence="4" id="KW-1185">Reference proteome</keyword>
<organism evidence="3 4">
    <name type="scientific">Pinibacter aurantiacus</name>
    <dbReference type="NCBI Taxonomy" id="2851599"/>
    <lineage>
        <taxon>Bacteria</taxon>
        <taxon>Pseudomonadati</taxon>
        <taxon>Bacteroidota</taxon>
        <taxon>Chitinophagia</taxon>
        <taxon>Chitinophagales</taxon>
        <taxon>Chitinophagaceae</taxon>
        <taxon>Pinibacter</taxon>
    </lineage>
</organism>
<proteinExistence type="predicted"/>
<feature type="signal peptide" evidence="1">
    <location>
        <begin position="1"/>
        <end position="26"/>
    </location>
</feature>
<feature type="domain" description="Ig-like" evidence="2">
    <location>
        <begin position="1558"/>
        <end position="1636"/>
    </location>
</feature>
<name>A0A9E2SC65_9BACT</name>
<evidence type="ECO:0000256" key="1">
    <source>
        <dbReference type="SAM" id="SignalP"/>
    </source>
</evidence>
<dbReference type="Pfam" id="PF13585">
    <property type="entry name" value="CHU_C"/>
    <property type="match status" value="1"/>
</dbReference>
<gene>
    <name evidence="3" type="ORF">KTO63_19970</name>
</gene>
<keyword evidence="1" id="KW-0732">Signal</keyword>
<dbReference type="Proteomes" id="UP000812270">
    <property type="component" value="Unassembled WGS sequence"/>
</dbReference>
<sequence length="2036" mass="219033">MALEKVFKPVLFCFLFVCFLTTVGSANDGGKSRFKKNNVKLDNTTKENAPPCPTLSGTLTGSTTCINSQPTLTFTSTTGQAPYTITFTNGTKNFTATNVKSGVSFTVAETIANNTYYSLLSITDANGCSNNVSSTSTGTNLIANGDFSQGNTGFTSSYHYTPNNVTEAEYYVGSNSYVWNPHTAQCFDHTSGNGNMMLVNGAPTVNVGVWKQTITVTPNTNYVFSAWIESISPNNPAMLQFSINGVQLGNVFQASTTTCYWQQFYTTWNSGNNTTAVISLINQNNIVQGNDFAIDDIVFSGIKPANEKTLVEVKDCSTPSASFTAPDTVCVNTPVQITNTSVAGSSYYWNFSVADINKTPIGQNIGNVGGMLSSPVFIDIVSDNGNYYGFLTNYVGGHLIRFDFGNSMLNTPVATDLGNFGIMPLPIGVEGIQVVKNNGKWYAIIVGGSAIAGNSARIIKIDFGTNIANNSPTATNWGNLGNMEQPIDLNMFEENGNWYGFTVNAENNTVTKFSFGNNFNNPPAATNLGGFGLLSYPTGINAIHENGNWYVFITNATSSTITRLDFGSSLTNTPTAVNLGNPSNALNQPRDLIIMRFCGQLIGFVANGKDPNRPSSNDLTKLDFNDLITNSPTGTSLGNIANFQFPHSLSRLFREGSDLYTFIPNVQNNTLSRLKFAGSSDVNIPNSSSKTPPTVTYSKPGIYNINLLMDEGLPTQSSYCKSVVVVAPETAFLGKDVSTCDKTYTIDGTRPNAKSYLWSNGATTPTIAVNQTGDYWVEVTTNAPCPARDTINIQFKTCAIAGFTAPDTVCVNTPLKITNTSVLGTSFYWNFSVADINKTPLGENLGNVGGALSSPVFIDLVSDNGKYYGFLTNNIPSHLIRFDFGTSMTNTPVATDLGDLGALPMPQGLEGIQVIKNNGKWYAIMVGGDPGAGSTPRIVKVDFGTNLENPNPTATNWGNLGNLLTPVDLNIFQENGKYYGFTVNANNNTVTKFDFGTDFNNPPVATNLGGFGLLNYPTGINAINENGNWYVFITNAGSSTITRLDFGSSLNNIPVAVNLGNPSNALTQPRDLTIMRFCGQLIGFVVNGKVLGGTTANTLTKLDFNDLITNVPTGINMGNNANYSFPHSLSKVFREGNDLYTFIPNVDNNTLSRLKFAGSSDVDIPNSPLQTPPLITYSKPGIYNINLLMDEGLPTQGSFCKSVLVLPAPDARPTLDTFLCRGDSVKLQAYSKYSKYLWNNGATDTAIFAKAAGSYYVEYDYYGCKGKDDYTTTVKELPIVNLGVDTSICKNDSLLLDPKNLGAKFLWQDKKTDSVYWVKTAGNYNVKITDEFGCVQKDTIAVGIFALPNVGLPDSSYYCKNDSLQLDAGKNATIYSWDNGESTQTIWAKTIGNYIVKVTDANGCVNKDTSYISERALPLIDLIEDTSICKNDSLLLDAGANATKYVWQDGSSKNTFKVKQAGFYKVVITDKYGCSNKDSLNVSTLELPVINLASNASICKNDSLLLDAGTNGLKYLWQDGSANQTIWAKQAGNYVVAVTDANNCTNKDTTALSIWQLPVITLADNTTICVGSSAQINASSATGTLYQWVSSPTLSAANISNPIATPTDTTKYYLKVTDANNCSNKDSITVNVVAVPTVTMRKDTAICTGSSIVLATQATSTNKYDWSPAATLDNPSIANPTAKPVTKTTYIVKASNDGCASNGQVTIDILPLPTIVKSNDTTICIPGSAQLKASGGVSYKWYPVVGLTNALIANPVATANSSTYYKVQVTDANNCSKLDSVYVKVLPQPVFAIDPGNPALCINDSLLITASGGDVYQWTPATKILNANDAAATVFPAATTDYVVTITNKTCNVSDVLTAHIKVNPLPSITMRKSNDIDCINPSTNITASGGIEYKWWPAEYLNDPTAISPVASVLQNTEFYVKVTDKNTCSNTDSIMVNVTHDGENLFVVPNAFTPNGDGQNDCFNIRHWGVNNKLVDFSIYNRWGVKVWSSSNIADCWDGTFKGQPQPAGGFVYIIHAKTICGDIVRKGLVMLVR</sequence>
<dbReference type="NCBIfam" id="TIGR04131">
    <property type="entry name" value="Bac_Flav_CTERM"/>
    <property type="match status" value="1"/>
</dbReference>
<protein>
    <submittedName>
        <fullName evidence="3">Gliding motility-associated C-terminal domain-containing protein</fullName>
    </submittedName>
</protein>
<accession>A0A9E2SC65</accession>
<dbReference type="InterPro" id="IPR026341">
    <property type="entry name" value="T9SS_type_B"/>
</dbReference>
<evidence type="ECO:0000313" key="3">
    <source>
        <dbReference type="EMBL" id="MBV4359457.1"/>
    </source>
</evidence>
<feature type="chain" id="PRO_5038411268" evidence="1">
    <location>
        <begin position="27"/>
        <end position="2036"/>
    </location>
</feature>
<evidence type="ECO:0000259" key="2">
    <source>
        <dbReference type="Pfam" id="PF19081"/>
    </source>
</evidence>
<dbReference type="RefSeq" id="WP_217793631.1">
    <property type="nucleotide sequence ID" value="NZ_JAHSPG010000015.1"/>
</dbReference>
<dbReference type="Pfam" id="PF19081">
    <property type="entry name" value="Ig_7"/>
    <property type="match status" value="1"/>
</dbReference>
<reference evidence="3" key="1">
    <citation type="submission" date="2021-06" db="EMBL/GenBank/DDBJ databases">
        <authorList>
            <person name="Huq M.A."/>
        </authorList>
    </citation>
    <scope>NUCLEOTIDE SEQUENCE</scope>
    <source>
        <strain evidence="3">MAH-26</strain>
    </source>
</reference>
<comment type="caution">
    <text evidence="3">The sequence shown here is derived from an EMBL/GenBank/DDBJ whole genome shotgun (WGS) entry which is preliminary data.</text>
</comment>
<dbReference type="EMBL" id="JAHSPG010000015">
    <property type="protein sequence ID" value="MBV4359457.1"/>
    <property type="molecule type" value="Genomic_DNA"/>
</dbReference>
<dbReference type="InterPro" id="IPR044023">
    <property type="entry name" value="Ig_7"/>
</dbReference>
<evidence type="ECO:0000313" key="4">
    <source>
        <dbReference type="Proteomes" id="UP000812270"/>
    </source>
</evidence>